<gene>
    <name evidence="2" type="ORF">V6N11_028801</name>
</gene>
<evidence type="ECO:0000313" key="2">
    <source>
        <dbReference type="EMBL" id="KAK8990843.1"/>
    </source>
</evidence>
<name>A0ABR2PR87_9ROSI</name>
<feature type="region of interest" description="Disordered" evidence="1">
    <location>
        <begin position="25"/>
        <end position="49"/>
    </location>
</feature>
<evidence type="ECO:0000256" key="1">
    <source>
        <dbReference type="SAM" id="MobiDB-lite"/>
    </source>
</evidence>
<dbReference type="Proteomes" id="UP001396334">
    <property type="component" value="Unassembled WGS sequence"/>
</dbReference>
<feature type="region of interest" description="Disordered" evidence="1">
    <location>
        <begin position="68"/>
        <end position="104"/>
    </location>
</feature>
<keyword evidence="3" id="KW-1185">Reference proteome</keyword>
<dbReference type="EMBL" id="JBBPBN010000053">
    <property type="protein sequence ID" value="KAK8990843.1"/>
    <property type="molecule type" value="Genomic_DNA"/>
</dbReference>
<evidence type="ECO:0000313" key="3">
    <source>
        <dbReference type="Proteomes" id="UP001396334"/>
    </source>
</evidence>
<comment type="caution">
    <text evidence="2">The sequence shown here is derived from an EMBL/GenBank/DDBJ whole genome shotgun (WGS) entry which is preliminary data.</text>
</comment>
<reference evidence="2 3" key="1">
    <citation type="journal article" date="2024" name="G3 (Bethesda)">
        <title>Genome assembly of Hibiscus sabdariffa L. provides insights into metabolisms of medicinal natural products.</title>
        <authorList>
            <person name="Kim T."/>
        </authorList>
    </citation>
    <scope>NUCLEOTIDE SEQUENCE [LARGE SCALE GENOMIC DNA]</scope>
    <source>
        <strain evidence="2">TK-2024</strain>
        <tissue evidence="2">Old leaves</tissue>
    </source>
</reference>
<accession>A0ABR2PR87</accession>
<proteinExistence type="predicted"/>
<feature type="compositionally biased region" description="Polar residues" evidence="1">
    <location>
        <begin position="72"/>
        <end position="81"/>
    </location>
</feature>
<protein>
    <submittedName>
        <fullName evidence="2">Uncharacterized protein</fullName>
    </submittedName>
</protein>
<sequence length="129" mass="13574">MGSSNETSTSFVSGALSVIPSASVGPQVHVPQSSGLAADNESHDANSADQQLAVGTQESLEGALAEEVAQDEVSNAFSPVASNEDAIRTEQEDQVEDEDIAGLNLDRVEEEVTITQKFPEMGGRTFVKH</sequence>
<organism evidence="2 3">
    <name type="scientific">Hibiscus sabdariffa</name>
    <name type="common">roselle</name>
    <dbReference type="NCBI Taxonomy" id="183260"/>
    <lineage>
        <taxon>Eukaryota</taxon>
        <taxon>Viridiplantae</taxon>
        <taxon>Streptophyta</taxon>
        <taxon>Embryophyta</taxon>
        <taxon>Tracheophyta</taxon>
        <taxon>Spermatophyta</taxon>
        <taxon>Magnoliopsida</taxon>
        <taxon>eudicotyledons</taxon>
        <taxon>Gunneridae</taxon>
        <taxon>Pentapetalae</taxon>
        <taxon>rosids</taxon>
        <taxon>malvids</taxon>
        <taxon>Malvales</taxon>
        <taxon>Malvaceae</taxon>
        <taxon>Malvoideae</taxon>
        <taxon>Hibiscus</taxon>
    </lineage>
</organism>